<feature type="signal peptide" evidence="2">
    <location>
        <begin position="1"/>
        <end position="21"/>
    </location>
</feature>
<comment type="caution">
    <text evidence="4">The sequence shown here is derived from an EMBL/GenBank/DDBJ whole genome shotgun (WGS) entry which is preliminary data.</text>
</comment>
<dbReference type="EMBL" id="BAAAOR010000002">
    <property type="protein sequence ID" value="GAA1502326.1"/>
    <property type="molecule type" value="Genomic_DNA"/>
</dbReference>
<dbReference type="RefSeq" id="WP_181411012.1">
    <property type="nucleotide sequence ID" value="NZ_BAAAOR010000002.1"/>
</dbReference>
<protein>
    <recommendedName>
        <fullName evidence="3">DUF3152 domain-containing protein</fullName>
    </recommendedName>
</protein>
<keyword evidence="2" id="KW-0732">Signal</keyword>
<gene>
    <name evidence="4" type="ORF">GCM10009788_01840</name>
</gene>
<organism evidence="4 5">
    <name type="scientific">Nocardioides humi</name>
    <dbReference type="NCBI Taxonomy" id="449461"/>
    <lineage>
        <taxon>Bacteria</taxon>
        <taxon>Bacillati</taxon>
        <taxon>Actinomycetota</taxon>
        <taxon>Actinomycetes</taxon>
        <taxon>Propionibacteriales</taxon>
        <taxon>Nocardioidaceae</taxon>
        <taxon>Nocardioides</taxon>
    </lineage>
</organism>
<sequence>MRLLLGLLLALTGVLAVPAAADELPPLTQVQPPSFQGKRTYGKVLKARPGAWAPAPERVSYQWLRDGVPIPGEVRRKHEVAPEDVGHRLDVVVVVGATGYADTATQVRVGKVKHRVKVRRTVRYSVRTRGGVGGVDVADFRRLAQETYDDPRGWRAKGVRFKQVKHGGAFTLWLSEARLVPSFSRSCSTQWSCRVGRNVVINVDRWRGASPAWNRADRSLRDYRHMVVNHETGHWLGYGHASCPRRGAPAPVMMQQSKGTGGCRFNPWPTPAELRRR</sequence>
<evidence type="ECO:0000256" key="2">
    <source>
        <dbReference type="SAM" id="SignalP"/>
    </source>
</evidence>
<dbReference type="Gene3D" id="2.60.40.2700">
    <property type="match status" value="1"/>
</dbReference>
<feature type="region of interest" description="Disordered" evidence="1">
    <location>
        <begin position="252"/>
        <end position="277"/>
    </location>
</feature>
<dbReference type="SUPFAM" id="SSF55486">
    <property type="entry name" value="Metalloproteases ('zincins'), catalytic domain"/>
    <property type="match status" value="1"/>
</dbReference>
<dbReference type="Pfam" id="PF11350">
    <property type="entry name" value="DUF3152"/>
    <property type="match status" value="1"/>
</dbReference>
<evidence type="ECO:0000259" key="3">
    <source>
        <dbReference type="Pfam" id="PF11350"/>
    </source>
</evidence>
<keyword evidence="5" id="KW-1185">Reference proteome</keyword>
<evidence type="ECO:0000256" key="1">
    <source>
        <dbReference type="SAM" id="MobiDB-lite"/>
    </source>
</evidence>
<feature type="chain" id="PRO_5045669394" description="DUF3152 domain-containing protein" evidence="2">
    <location>
        <begin position="22"/>
        <end position="277"/>
    </location>
</feature>
<dbReference type="InterPro" id="IPR022603">
    <property type="entry name" value="DUF3152"/>
</dbReference>
<dbReference type="Proteomes" id="UP001500842">
    <property type="component" value="Unassembled WGS sequence"/>
</dbReference>
<feature type="domain" description="DUF3152" evidence="3">
    <location>
        <begin position="115"/>
        <end position="259"/>
    </location>
</feature>
<name>A0ABN1ZQH7_9ACTN</name>
<proteinExistence type="predicted"/>
<evidence type="ECO:0000313" key="5">
    <source>
        <dbReference type="Proteomes" id="UP001500842"/>
    </source>
</evidence>
<reference evidence="4 5" key="1">
    <citation type="journal article" date="2019" name="Int. J. Syst. Evol. Microbiol.">
        <title>The Global Catalogue of Microorganisms (GCM) 10K type strain sequencing project: providing services to taxonomists for standard genome sequencing and annotation.</title>
        <authorList>
            <consortium name="The Broad Institute Genomics Platform"/>
            <consortium name="The Broad Institute Genome Sequencing Center for Infectious Disease"/>
            <person name="Wu L."/>
            <person name="Ma J."/>
        </authorList>
    </citation>
    <scope>NUCLEOTIDE SEQUENCE [LARGE SCALE GENOMIC DNA]</scope>
    <source>
        <strain evidence="4 5">JCM 14942</strain>
    </source>
</reference>
<accession>A0ABN1ZQH7</accession>
<evidence type="ECO:0000313" key="4">
    <source>
        <dbReference type="EMBL" id="GAA1502326.1"/>
    </source>
</evidence>